<protein>
    <submittedName>
        <fullName evidence="2">Thiol:disulfide interchange protein tlpA</fullName>
    </submittedName>
</protein>
<dbReference type="EMBL" id="AP014924">
    <property type="protein sequence ID" value="BAS26015.1"/>
    <property type="molecule type" value="Genomic_DNA"/>
</dbReference>
<dbReference type="RefSeq" id="WP_068133019.1">
    <property type="nucleotide sequence ID" value="NZ_AP014924.1"/>
</dbReference>
<evidence type="ECO:0000259" key="1">
    <source>
        <dbReference type="PROSITE" id="PS51352"/>
    </source>
</evidence>
<evidence type="ECO:0000313" key="3">
    <source>
        <dbReference type="Proteomes" id="UP000065807"/>
    </source>
</evidence>
<dbReference type="InterPro" id="IPR050553">
    <property type="entry name" value="Thioredoxin_ResA/DsbE_sf"/>
</dbReference>
<proteinExistence type="predicted"/>
<dbReference type="AlphaFoldDB" id="A0A0K2SFZ7"/>
<dbReference type="GO" id="GO:0016491">
    <property type="term" value="F:oxidoreductase activity"/>
    <property type="evidence" value="ECO:0007669"/>
    <property type="project" value="InterPro"/>
</dbReference>
<dbReference type="OrthoDB" id="9809733at2"/>
<dbReference type="PANTHER" id="PTHR42852:SF17">
    <property type="entry name" value="THIOREDOXIN-LIKE PROTEIN HI_1115"/>
    <property type="match status" value="1"/>
</dbReference>
<name>A0A0K2SFZ7_LIMPI</name>
<dbReference type="GO" id="GO:0016209">
    <property type="term" value="F:antioxidant activity"/>
    <property type="evidence" value="ECO:0007669"/>
    <property type="project" value="InterPro"/>
</dbReference>
<dbReference type="CDD" id="cd02966">
    <property type="entry name" value="TlpA_like_family"/>
    <property type="match status" value="1"/>
</dbReference>
<dbReference type="PROSITE" id="PS51352">
    <property type="entry name" value="THIOREDOXIN_2"/>
    <property type="match status" value="1"/>
</dbReference>
<keyword evidence="3" id="KW-1185">Reference proteome</keyword>
<dbReference type="SUPFAM" id="SSF52833">
    <property type="entry name" value="Thioredoxin-like"/>
    <property type="match status" value="1"/>
</dbReference>
<dbReference type="KEGG" id="lpil:LIP_0158"/>
<accession>A0A0K2SFZ7</accession>
<gene>
    <name evidence="2" type="ORF">LIP_0158</name>
</gene>
<dbReference type="PANTHER" id="PTHR42852">
    <property type="entry name" value="THIOL:DISULFIDE INTERCHANGE PROTEIN DSBE"/>
    <property type="match status" value="1"/>
</dbReference>
<dbReference type="Gene3D" id="3.40.30.10">
    <property type="entry name" value="Glutaredoxin"/>
    <property type="match status" value="1"/>
</dbReference>
<evidence type="ECO:0000313" key="2">
    <source>
        <dbReference type="EMBL" id="BAS26015.1"/>
    </source>
</evidence>
<dbReference type="Pfam" id="PF00578">
    <property type="entry name" value="AhpC-TSA"/>
    <property type="match status" value="1"/>
</dbReference>
<dbReference type="Proteomes" id="UP000065807">
    <property type="component" value="Chromosome"/>
</dbReference>
<feature type="domain" description="Thioredoxin" evidence="1">
    <location>
        <begin position="35"/>
        <end position="170"/>
    </location>
</feature>
<organism evidence="2 3">
    <name type="scientific">Limnochorda pilosa</name>
    <dbReference type="NCBI Taxonomy" id="1555112"/>
    <lineage>
        <taxon>Bacteria</taxon>
        <taxon>Bacillati</taxon>
        <taxon>Bacillota</taxon>
        <taxon>Limnochordia</taxon>
        <taxon>Limnochordales</taxon>
        <taxon>Limnochordaceae</taxon>
        <taxon>Limnochorda</taxon>
    </lineage>
</organism>
<dbReference type="InterPro" id="IPR036249">
    <property type="entry name" value="Thioredoxin-like_sf"/>
</dbReference>
<reference evidence="3" key="2">
    <citation type="journal article" date="2016" name="Int. J. Syst. Evol. Microbiol.">
        <title>Complete genome sequence and cell structure of Limnochorda pilosa, a Gram-negative spore-former within the phylum Firmicutes.</title>
        <authorList>
            <person name="Watanabe M."/>
            <person name="Kojima H."/>
            <person name="Fukui M."/>
        </authorList>
    </citation>
    <scope>NUCLEOTIDE SEQUENCE [LARGE SCALE GENOMIC DNA]</scope>
    <source>
        <strain evidence="3">HC45</strain>
    </source>
</reference>
<dbReference type="InterPro" id="IPR000866">
    <property type="entry name" value="AhpC/TSA"/>
</dbReference>
<dbReference type="InterPro" id="IPR013766">
    <property type="entry name" value="Thioredoxin_domain"/>
</dbReference>
<dbReference type="STRING" id="1555112.LIP_0158"/>
<reference evidence="3" key="1">
    <citation type="submission" date="2015-07" db="EMBL/GenBank/DDBJ databases">
        <title>Complete genome sequence and phylogenetic analysis of Limnochorda pilosa.</title>
        <authorList>
            <person name="Watanabe M."/>
            <person name="Kojima H."/>
            <person name="Fukui M."/>
        </authorList>
    </citation>
    <scope>NUCLEOTIDE SEQUENCE [LARGE SCALE GENOMIC DNA]</scope>
    <source>
        <strain evidence="3">HC45</strain>
    </source>
</reference>
<sequence length="170" mass="18750">MARPQRIMLTVVFLGILGWIGLTVATGVGVRDALPERGYRVPEFTLVDLDGRPLTPDGLLGRPWLLHFWATWCSSCQKEMPDLAAFAREHPEVTVLSVSVGEKEQTVVDYVAEHPVASPVALDPNQDLYGRFAARGLPTTLWIDSRGVIRQVVTGPMTRSQMDALLATVR</sequence>